<dbReference type="EMBL" id="KV441559">
    <property type="protein sequence ID" value="OAG00283.1"/>
    <property type="molecule type" value="Genomic_DNA"/>
</dbReference>
<protein>
    <submittedName>
        <fullName evidence="3">Uncharacterized protein</fullName>
    </submittedName>
</protein>
<dbReference type="InParanoid" id="A0A177BY51"/>
<keyword evidence="2" id="KW-0732">Signal</keyword>
<accession>A0A177BY51</accession>
<feature type="signal peptide" evidence="2">
    <location>
        <begin position="1"/>
        <end position="18"/>
    </location>
</feature>
<evidence type="ECO:0000256" key="1">
    <source>
        <dbReference type="SAM" id="MobiDB-lite"/>
    </source>
</evidence>
<organism evidence="3 4">
    <name type="scientific">Paraphaeosphaeria sporulosa</name>
    <dbReference type="NCBI Taxonomy" id="1460663"/>
    <lineage>
        <taxon>Eukaryota</taxon>
        <taxon>Fungi</taxon>
        <taxon>Dikarya</taxon>
        <taxon>Ascomycota</taxon>
        <taxon>Pezizomycotina</taxon>
        <taxon>Dothideomycetes</taxon>
        <taxon>Pleosporomycetidae</taxon>
        <taxon>Pleosporales</taxon>
        <taxon>Massarineae</taxon>
        <taxon>Didymosphaeriaceae</taxon>
        <taxon>Paraphaeosphaeria</taxon>
    </lineage>
</organism>
<keyword evidence="4" id="KW-1185">Reference proteome</keyword>
<sequence length="101" mass="10880">MLLLLCCWAALAAGLLRSRECGRETRPRRPLPSRAAVVSGRRQLDSSLSTHRAGGVSATAHLQQPRPLHLPLLAASALRSVHDGVPAMSGPHVGPWPLRRQ</sequence>
<reference evidence="3 4" key="1">
    <citation type="submission" date="2016-05" db="EMBL/GenBank/DDBJ databases">
        <title>Comparative analysis of secretome profiles of manganese(II)-oxidizing ascomycete fungi.</title>
        <authorList>
            <consortium name="DOE Joint Genome Institute"/>
            <person name="Zeiner C.A."/>
            <person name="Purvine S.O."/>
            <person name="Zink E.M."/>
            <person name="Wu S."/>
            <person name="Pasa-Tolic L."/>
            <person name="Chaput D.L."/>
            <person name="Haridas S."/>
            <person name="Grigoriev I.V."/>
            <person name="Santelli C.M."/>
            <person name="Hansel C.M."/>
        </authorList>
    </citation>
    <scope>NUCLEOTIDE SEQUENCE [LARGE SCALE GENOMIC DNA]</scope>
    <source>
        <strain evidence="3 4">AP3s5-JAC2a</strain>
    </source>
</reference>
<evidence type="ECO:0000256" key="2">
    <source>
        <dbReference type="SAM" id="SignalP"/>
    </source>
</evidence>
<feature type="region of interest" description="Disordered" evidence="1">
    <location>
        <begin position="21"/>
        <end position="61"/>
    </location>
</feature>
<evidence type="ECO:0000313" key="3">
    <source>
        <dbReference type="EMBL" id="OAG00283.1"/>
    </source>
</evidence>
<evidence type="ECO:0000313" key="4">
    <source>
        <dbReference type="Proteomes" id="UP000077069"/>
    </source>
</evidence>
<feature type="chain" id="PRO_5008057524" evidence="2">
    <location>
        <begin position="19"/>
        <end position="101"/>
    </location>
</feature>
<name>A0A177BY51_9PLEO</name>
<dbReference type="AlphaFoldDB" id="A0A177BY51"/>
<dbReference type="GeneID" id="28763952"/>
<proteinExistence type="predicted"/>
<gene>
    <name evidence="3" type="ORF">CC84DRAFT_1180328</name>
</gene>
<dbReference type="RefSeq" id="XP_018030648.1">
    <property type="nucleotide sequence ID" value="XM_018180466.1"/>
</dbReference>
<dbReference type="Proteomes" id="UP000077069">
    <property type="component" value="Unassembled WGS sequence"/>
</dbReference>